<feature type="compositionally biased region" description="Basic and acidic residues" evidence="1">
    <location>
        <begin position="1"/>
        <end position="16"/>
    </location>
</feature>
<proteinExistence type="predicted"/>
<keyword evidence="3" id="KW-1185">Reference proteome</keyword>
<evidence type="ECO:0000313" key="2">
    <source>
        <dbReference type="EMBL" id="KAL3307125.1"/>
    </source>
</evidence>
<dbReference type="EMBL" id="JBJKFK010008256">
    <property type="protein sequence ID" value="KAL3307125.1"/>
    <property type="molecule type" value="Genomic_DNA"/>
</dbReference>
<comment type="caution">
    <text evidence="2">The sequence shown here is derived from an EMBL/GenBank/DDBJ whole genome shotgun (WGS) entry which is preliminary data.</text>
</comment>
<reference evidence="2 3" key="1">
    <citation type="submission" date="2024-11" db="EMBL/GenBank/DDBJ databases">
        <title>Adaptive evolution of stress response genes in parasites aligns with host niche diversity.</title>
        <authorList>
            <person name="Hahn C."/>
            <person name="Resl P."/>
        </authorList>
    </citation>
    <scope>NUCLEOTIDE SEQUENCE [LARGE SCALE GENOMIC DNA]</scope>
    <source>
        <strain evidence="2">EGGRZ-B1_66</strain>
        <tissue evidence="2">Body</tissue>
    </source>
</reference>
<gene>
    <name evidence="2" type="ORF">Ciccas_014369</name>
</gene>
<evidence type="ECO:0000313" key="3">
    <source>
        <dbReference type="Proteomes" id="UP001626550"/>
    </source>
</evidence>
<dbReference type="Proteomes" id="UP001626550">
    <property type="component" value="Unassembled WGS sequence"/>
</dbReference>
<feature type="region of interest" description="Disordered" evidence="1">
    <location>
        <begin position="1"/>
        <end position="38"/>
    </location>
</feature>
<protein>
    <submittedName>
        <fullName evidence="2">Uncharacterized protein</fullName>
    </submittedName>
</protein>
<dbReference type="AlphaFoldDB" id="A0ABD2PIF2"/>
<evidence type="ECO:0000256" key="1">
    <source>
        <dbReference type="SAM" id="MobiDB-lite"/>
    </source>
</evidence>
<organism evidence="2 3">
    <name type="scientific">Cichlidogyrus casuarinus</name>
    <dbReference type="NCBI Taxonomy" id="1844966"/>
    <lineage>
        <taxon>Eukaryota</taxon>
        <taxon>Metazoa</taxon>
        <taxon>Spiralia</taxon>
        <taxon>Lophotrochozoa</taxon>
        <taxon>Platyhelminthes</taxon>
        <taxon>Monogenea</taxon>
        <taxon>Monopisthocotylea</taxon>
        <taxon>Dactylogyridea</taxon>
        <taxon>Ancyrocephalidae</taxon>
        <taxon>Cichlidogyrus</taxon>
    </lineage>
</organism>
<sequence length="132" mass="15390">MAWYDNRQRNTDDFRDPYQYLDPRRKPNSRYLPLSPSTTTIAPNCTEGELTIEFNDDGCGRRELSPRAEPQFQLEPLGKQHTDPAIGTNKFQYFFGVNVKPEALYFFTPSTSFFSVTLAIEHLCPKWMGQEW</sequence>
<name>A0ABD2PIF2_9PLAT</name>
<accession>A0ABD2PIF2</accession>